<evidence type="ECO:0000256" key="1">
    <source>
        <dbReference type="SAM" id="MobiDB-lite"/>
    </source>
</evidence>
<keyword evidence="3" id="KW-1185">Reference proteome</keyword>
<feature type="region of interest" description="Disordered" evidence="1">
    <location>
        <begin position="33"/>
        <end position="53"/>
    </location>
</feature>
<feature type="compositionally biased region" description="Polar residues" evidence="1">
    <location>
        <begin position="36"/>
        <end position="46"/>
    </location>
</feature>
<evidence type="ECO:0000313" key="2">
    <source>
        <dbReference type="EMBL" id="KAJ8927736.1"/>
    </source>
</evidence>
<proteinExistence type="predicted"/>
<organism evidence="2 3">
    <name type="scientific">Rhamnusium bicolor</name>
    <dbReference type="NCBI Taxonomy" id="1586634"/>
    <lineage>
        <taxon>Eukaryota</taxon>
        <taxon>Metazoa</taxon>
        <taxon>Ecdysozoa</taxon>
        <taxon>Arthropoda</taxon>
        <taxon>Hexapoda</taxon>
        <taxon>Insecta</taxon>
        <taxon>Pterygota</taxon>
        <taxon>Neoptera</taxon>
        <taxon>Endopterygota</taxon>
        <taxon>Coleoptera</taxon>
        <taxon>Polyphaga</taxon>
        <taxon>Cucujiformia</taxon>
        <taxon>Chrysomeloidea</taxon>
        <taxon>Cerambycidae</taxon>
        <taxon>Lepturinae</taxon>
        <taxon>Rhagiini</taxon>
        <taxon>Rhamnusium</taxon>
    </lineage>
</organism>
<dbReference type="EMBL" id="JANEYF010005532">
    <property type="protein sequence ID" value="KAJ8927736.1"/>
    <property type="molecule type" value="Genomic_DNA"/>
</dbReference>
<comment type="caution">
    <text evidence="2">The sequence shown here is derived from an EMBL/GenBank/DDBJ whole genome shotgun (WGS) entry which is preliminary data.</text>
</comment>
<protein>
    <submittedName>
        <fullName evidence="2">Uncharacterized protein</fullName>
    </submittedName>
</protein>
<gene>
    <name evidence="2" type="ORF">NQ314_019739</name>
</gene>
<accession>A0AAV8WML7</accession>
<reference evidence="2" key="1">
    <citation type="journal article" date="2023" name="Insect Mol. Biol.">
        <title>Genome sequencing provides insights into the evolution of gene families encoding plant cell wall-degrading enzymes in longhorned beetles.</title>
        <authorList>
            <person name="Shin N.R."/>
            <person name="Okamura Y."/>
            <person name="Kirsch R."/>
            <person name="Pauchet Y."/>
        </authorList>
    </citation>
    <scope>NUCLEOTIDE SEQUENCE</scope>
    <source>
        <strain evidence="2">RBIC_L_NR</strain>
    </source>
</reference>
<sequence>MQANIDDEIQRSYRRLQKKLSLEFQEKLSEWERLKQNSPGTSNPSSACGFVEENRDPNFIKKMEEWQKNKEPATVGC</sequence>
<dbReference type="Proteomes" id="UP001162156">
    <property type="component" value="Unassembled WGS sequence"/>
</dbReference>
<name>A0AAV8WML7_9CUCU</name>
<evidence type="ECO:0000313" key="3">
    <source>
        <dbReference type="Proteomes" id="UP001162156"/>
    </source>
</evidence>
<dbReference type="AlphaFoldDB" id="A0AAV8WML7"/>